<dbReference type="OrthoDB" id="3626740at2"/>
<dbReference type="RefSeq" id="WP_015787940.1">
    <property type="nucleotide sequence ID" value="NZ_CALJZO010000088.1"/>
</dbReference>
<evidence type="ECO:0000256" key="1">
    <source>
        <dbReference type="SAM" id="Coils"/>
    </source>
</evidence>
<sequence>MYDEPTAAVRYKEIMGLARKAAEDLRDWERKRIVELESKIAEADRRLDAAAEQETAVQERALRWWRMACDNVDRLSWLEPGEQPSPINSARGDQVDHYVDGLRSAYRNLTEAVANLGWRARR</sequence>
<organism evidence="2 3">
    <name type="scientific">Saccharomonospora viridis</name>
    <dbReference type="NCBI Taxonomy" id="1852"/>
    <lineage>
        <taxon>Bacteria</taxon>
        <taxon>Bacillati</taxon>
        <taxon>Actinomycetota</taxon>
        <taxon>Actinomycetes</taxon>
        <taxon>Pseudonocardiales</taxon>
        <taxon>Pseudonocardiaceae</taxon>
        <taxon>Saccharomonospora</taxon>
    </lineage>
</organism>
<dbReference type="OMA" id="RWWRMAC"/>
<comment type="caution">
    <text evidence="2">The sequence shown here is derived from an EMBL/GenBank/DDBJ whole genome shotgun (WGS) entry which is preliminary data.</text>
</comment>
<keyword evidence="1" id="KW-0175">Coiled coil</keyword>
<evidence type="ECO:0000313" key="3">
    <source>
        <dbReference type="Proteomes" id="UP000030848"/>
    </source>
</evidence>
<proteinExistence type="predicted"/>
<evidence type="ECO:0000313" key="2">
    <source>
        <dbReference type="EMBL" id="KHF44418.1"/>
    </source>
</evidence>
<reference evidence="2 3" key="1">
    <citation type="submission" date="2014-10" db="EMBL/GenBank/DDBJ databases">
        <title>Genome sequence of Micropolyspora internatus JCM3315.</title>
        <authorList>
            <person name="Shin S.-K."/>
            <person name="Yi H."/>
        </authorList>
    </citation>
    <scope>NUCLEOTIDE SEQUENCE [LARGE SCALE GENOMIC DNA]</scope>
    <source>
        <strain evidence="2 3">JCM 3315</strain>
    </source>
</reference>
<dbReference type="AlphaFoldDB" id="A0A837DBX9"/>
<dbReference type="Proteomes" id="UP000030848">
    <property type="component" value="Unassembled WGS sequence"/>
</dbReference>
<dbReference type="EMBL" id="JRZE01000003">
    <property type="protein sequence ID" value="KHF44418.1"/>
    <property type="molecule type" value="Genomic_DNA"/>
</dbReference>
<gene>
    <name evidence="2" type="ORF">MINT15_13000</name>
</gene>
<protein>
    <submittedName>
        <fullName evidence="2">Uncharacterized protein</fullName>
    </submittedName>
</protein>
<feature type="coiled-coil region" evidence="1">
    <location>
        <begin position="26"/>
        <end position="60"/>
    </location>
</feature>
<name>A0A837DBX9_9PSEU</name>
<accession>A0A837DBX9</accession>